<name>A0A6G0XTH8_9STRA</name>
<dbReference type="EMBL" id="VJMJ01000012">
    <property type="protein sequence ID" value="KAF0743935.1"/>
    <property type="molecule type" value="Genomic_DNA"/>
</dbReference>
<gene>
    <name evidence="2" type="ORF">Ae201684_001577</name>
</gene>
<dbReference type="InterPro" id="IPR046149">
    <property type="entry name" value="DUF6151"/>
</dbReference>
<evidence type="ECO:0000313" key="2">
    <source>
        <dbReference type="EMBL" id="KAF0743935.1"/>
    </source>
</evidence>
<evidence type="ECO:0000256" key="1">
    <source>
        <dbReference type="SAM" id="SignalP"/>
    </source>
</evidence>
<dbReference type="InterPro" id="IPR011057">
    <property type="entry name" value="Mss4-like_sf"/>
</dbReference>
<protein>
    <recommendedName>
        <fullName evidence="4">CENP-V/GFA domain-containing protein</fullName>
    </recommendedName>
</protein>
<dbReference type="SUPFAM" id="SSF51316">
    <property type="entry name" value="Mss4-like"/>
    <property type="match status" value="1"/>
</dbReference>
<keyword evidence="1" id="KW-0732">Signal</keyword>
<comment type="caution">
    <text evidence="2">The sequence shown here is derived from an EMBL/GenBank/DDBJ whole genome shotgun (WGS) entry which is preliminary data.</text>
</comment>
<dbReference type="OrthoDB" id="63441at2759"/>
<dbReference type="Pfam" id="PF19648">
    <property type="entry name" value="DUF6151"/>
    <property type="match status" value="1"/>
</dbReference>
<evidence type="ECO:0000313" key="3">
    <source>
        <dbReference type="Proteomes" id="UP000481153"/>
    </source>
</evidence>
<evidence type="ECO:0008006" key="4">
    <source>
        <dbReference type="Google" id="ProtNLM"/>
    </source>
</evidence>
<dbReference type="VEuPathDB" id="FungiDB:AeMF1_002983"/>
<dbReference type="Gene3D" id="3.90.1590.10">
    <property type="entry name" value="glutathione-dependent formaldehyde- activating enzyme (gfa)"/>
    <property type="match status" value="1"/>
</dbReference>
<feature type="chain" id="PRO_5026084439" description="CENP-V/GFA domain-containing protein" evidence="1">
    <location>
        <begin position="20"/>
        <end position="206"/>
    </location>
</feature>
<dbReference type="AlphaFoldDB" id="A0A6G0XTH8"/>
<sequence length="206" mass="22667">MQWALVAAALASGIVSCLALLYLRVPTHPLRSDIACQCGKVQGHVDASAGLHFVCYCDDCQAFAEHTCKTCKSPVDDFGGTDIVQVFPSEIRILQGKQHLKIGKLTEKTKVLRVFASCCGTPMFNTSDNSAFLGLLTHTLKSDTQLKPPDYRIQAKFAKMTPPGPAARIIPVEFVVAFFLRTLVFFRKRAHPSPVDDTSIPRLLFK</sequence>
<keyword evidence="3" id="KW-1185">Reference proteome</keyword>
<reference evidence="2 3" key="1">
    <citation type="submission" date="2019-07" db="EMBL/GenBank/DDBJ databases">
        <title>Genomics analysis of Aphanomyces spp. identifies a new class of oomycete effector associated with host adaptation.</title>
        <authorList>
            <person name="Gaulin E."/>
        </authorList>
    </citation>
    <scope>NUCLEOTIDE SEQUENCE [LARGE SCALE GENOMIC DNA]</scope>
    <source>
        <strain evidence="2 3">ATCC 201684</strain>
    </source>
</reference>
<feature type="signal peptide" evidence="1">
    <location>
        <begin position="1"/>
        <end position="19"/>
    </location>
</feature>
<accession>A0A6G0XTH8</accession>
<proteinExistence type="predicted"/>
<organism evidence="2 3">
    <name type="scientific">Aphanomyces euteiches</name>
    <dbReference type="NCBI Taxonomy" id="100861"/>
    <lineage>
        <taxon>Eukaryota</taxon>
        <taxon>Sar</taxon>
        <taxon>Stramenopiles</taxon>
        <taxon>Oomycota</taxon>
        <taxon>Saprolegniomycetes</taxon>
        <taxon>Saprolegniales</taxon>
        <taxon>Verrucalvaceae</taxon>
        <taxon>Aphanomyces</taxon>
    </lineage>
</organism>
<dbReference type="Proteomes" id="UP000481153">
    <property type="component" value="Unassembled WGS sequence"/>
</dbReference>